<reference evidence="7" key="1">
    <citation type="journal article" date="2019" name="Int. J. Syst. Evol. Microbiol.">
        <title>The Global Catalogue of Microorganisms (GCM) 10K type strain sequencing project: providing services to taxonomists for standard genome sequencing and annotation.</title>
        <authorList>
            <consortium name="The Broad Institute Genomics Platform"/>
            <consortium name="The Broad Institute Genome Sequencing Center for Infectious Disease"/>
            <person name="Wu L."/>
            <person name="Ma J."/>
        </authorList>
    </citation>
    <scope>NUCLEOTIDE SEQUENCE [LARGE SCALE GENOMIC DNA]</scope>
    <source>
        <strain evidence="7">CGMCC 1.6960</strain>
    </source>
</reference>
<evidence type="ECO:0000313" key="7">
    <source>
        <dbReference type="Proteomes" id="UP000626982"/>
    </source>
</evidence>
<keyword evidence="3" id="KW-0804">Transcription</keyword>
<dbReference type="InterPro" id="IPR019887">
    <property type="entry name" value="Tscrpt_reg_AsnC/Lrp_C"/>
</dbReference>
<dbReference type="InterPro" id="IPR019888">
    <property type="entry name" value="Tscrpt_reg_AsnC-like"/>
</dbReference>
<gene>
    <name evidence="6" type="ORF">GCM10010968_03610</name>
</gene>
<comment type="caution">
    <text evidence="6">The sequence shown here is derived from an EMBL/GenBank/DDBJ whole genome shotgun (WGS) entry which is preliminary data.</text>
</comment>
<dbReference type="InterPro" id="IPR011008">
    <property type="entry name" value="Dimeric_a/b-barrel"/>
</dbReference>
<dbReference type="InterPro" id="IPR036388">
    <property type="entry name" value="WH-like_DNA-bd_sf"/>
</dbReference>
<evidence type="ECO:0000256" key="3">
    <source>
        <dbReference type="ARBA" id="ARBA00023163"/>
    </source>
</evidence>
<dbReference type="Gene3D" id="3.30.70.920">
    <property type="match status" value="1"/>
</dbReference>
<evidence type="ECO:0000256" key="1">
    <source>
        <dbReference type="ARBA" id="ARBA00023015"/>
    </source>
</evidence>
<keyword evidence="1" id="KW-0805">Transcription regulation</keyword>
<dbReference type="PANTHER" id="PTHR30154">
    <property type="entry name" value="LEUCINE-RESPONSIVE REGULATORY PROTEIN"/>
    <property type="match status" value="1"/>
</dbReference>
<proteinExistence type="predicted"/>
<accession>A0ABQ2KD65</accession>
<evidence type="ECO:0000313" key="6">
    <source>
        <dbReference type="EMBL" id="GGN78143.1"/>
    </source>
</evidence>
<name>A0ABQ2KD65_9MICO</name>
<dbReference type="InterPro" id="IPR000485">
    <property type="entry name" value="AsnC-type_HTH_dom"/>
</dbReference>
<dbReference type="Gene3D" id="1.10.10.10">
    <property type="entry name" value="Winged helix-like DNA-binding domain superfamily/Winged helix DNA-binding domain"/>
    <property type="match status" value="1"/>
</dbReference>
<dbReference type="SUPFAM" id="SSF46785">
    <property type="entry name" value="Winged helix' DNA-binding domain"/>
    <property type="match status" value="1"/>
</dbReference>
<sequence length="343" mass="36798">MDLSPADPAPALSHSDLALIEALQRDPRASWAQVAAAVGVSAPTARRRWERLVADGTAWITTYPGIGAGLVAGLVEVRCRPGTSDAVAASLSTHPRIVTVSAQTGERDLGLIVFAEDLTELRRIVQRDLGAHGDVVGVRSSIMTRVFREGSHWRAGVLDSPARGVGAAPSAGATPPLAAPGTMAVLGELERDGRAPTARIAAAMGSGEAHARRTVHRLLDSRRIVQRVDVTLDQPHWPHSLALWMVVPAAQLDEAARRIGDLPTTRLCAALAGGQSNLYAIVWLRSLEEAAEIEAQITRGLTARVLDRSLLLHYYKRLGHTFDDARRRTGQVPWVVASPPHRP</sequence>
<evidence type="ECO:0000259" key="4">
    <source>
        <dbReference type="Pfam" id="PF01037"/>
    </source>
</evidence>
<keyword evidence="7" id="KW-1185">Reference proteome</keyword>
<dbReference type="PANTHER" id="PTHR30154:SF34">
    <property type="entry name" value="TRANSCRIPTIONAL REGULATOR AZLB"/>
    <property type="match status" value="1"/>
</dbReference>
<dbReference type="PRINTS" id="PR00033">
    <property type="entry name" value="HTHASNC"/>
</dbReference>
<dbReference type="Pfam" id="PF13404">
    <property type="entry name" value="HTH_AsnC-type"/>
    <property type="match status" value="1"/>
</dbReference>
<dbReference type="SUPFAM" id="SSF54909">
    <property type="entry name" value="Dimeric alpha+beta barrel"/>
    <property type="match status" value="1"/>
</dbReference>
<organism evidence="6 7">
    <name type="scientific">Agrococcus terreus</name>
    <dbReference type="NCBI Taxonomy" id="574649"/>
    <lineage>
        <taxon>Bacteria</taxon>
        <taxon>Bacillati</taxon>
        <taxon>Actinomycetota</taxon>
        <taxon>Actinomycetes</taxon>
        <taxon>Micrococcales</taxon>
        <taxon>Microbacteriaceae</taxon>
        <taxon>Agrococcus</taxon>
    </lineage>
</organism>
<evidence type="ECO:0000259" key="5">
    <source>
        <dbReference type="Pfam" id="PF13404"/>
    </source>
</evidence>
<dbReference type="EMBL" id="BMLM01000001">
    <property type="protein sequence ID" value="GGN78143.1"/>
    <property type="molecule type" value="Genomic_DNA"/>
</dbReference>
<keyword evidence="2" id="KW-0238">DNA-binding</keyword>
<evidence type="ECO:0000256" key="2">
    <source>
        <dbReference type="ARBA" id="ARBA00023125"/>
    </source>
</evidence>
<dbReference type="Proteomes" id="UP000626982">
    <property type="component" value="Unassembled WGS sequence"/>
</dbReference>
<dbReference type="InterPro" id="IPR036390">
    <property type="entry name" value="WH_DNA-bd_sf"/>
</dbReference>
<feature type="domain" description="HTH asnC-type" evidence="5">
    <location>
        <begin position="16"/>
        <end position="52"/>
    </location>
</feature>
<dbReference type="Pfam" id="PF01037">
    <property type="entry name" value="AsnC_trans_reg"/>
    <property type="match status" value="1"/>
</dbReference>
<dbReference type="SMART" id="SM00344">
    <property type="entry name" value="HTH_ASNC"/>
    <property type="match status" value="1"/>
</dbReference>
<protein>
    <submittedName>
        <fullName evidence="6">AsnC family transcriptional regulator</fullName>
    </submittedName>
</protein>
<feature type="domain" description="Transcription regulator AsnC/Lrp ligand binding" evidence="4">
    <location>
        <begin position="75"/>
        <end position="144"/>
    </location>
</feature>